<keyword evidence="1" id="KW-1133">Transmembrane helix</keyword>
<feature type="domain" description="C-type lectin" evidence="2">
    <location>
        <begin position="163"/>
        <end position="277"/>
    </location>
</feature>
<dbReference type="Pfam" id="PF00059">
    <property type="entry name" value="Lectin_C"/>
    <property type="match status" value="1"/>
</dbReference>
<sequence>MSRSVSIVLLNKSIVSPLKILIQHIYKMANFNLQLMLFLTFMYVAYLAICDRCCLINRHELPQYNLIKTNLCSRQPIISRRVVSHVNECKKFAASKKALAFNFVSARNRTGGQENSCQALQCPEDQNMTTLVPETNCKYYSMYPVLSPPVNATMECIPKAGMFLFSSEVLNYTEARSFCQKRNASLAHVISEERTEGFGKLMSQNFSRFVGLSSERNERIWKNEFGEPLSCFDYRAWGEGQPSHSKGCVALTNPSAKSLSPFWKVMPCHALLPFICEISPLSRETSKQRYGNHT</sequence>
<reference evidence="3 4" key="1">
    <citation type="submission" date="2020-02" db="EMBL/GenBank/DDBJ databases">
        <title>Relaxed selection underlies rapid genomic changes in the transitions from sociality to social parasitism in ants.</title>
        <authorList>
            <person name="Bi X."/>
        </authorList>
    </citation>
    <scope>NUCLEOTIDE SEQUENCE [LARGE SCALE GENOMIC DNA]</scope>
    <source>
        <strain evidence="3">BGI-DK2014b</strain>
        <tissue evidence="3">Whole body</tissue>
    </source>
</reference>
<proteinExistence type="predicted"/>
<organism evidence="3 4">
    <name type="scientific">Acromyrmex heyeri</name>
    <dbReference type="NCBI Taxonomy" id="230685"/>
    <lineage>
        <taxon>Eukaryota</taxon>
        <taxon>Metazoa</taxon>
        <taxon>Ecdysozoa</taxon>
        <taxon>Arthropoda</taxon>
        <taxon>Hexapoda</taxon>
        <taxon>Insecta</taxon>
        <taxon>Pterygota</taxon>
        <taxon>Neoptera</taxon>
        <taxon>Endopterygota</taxon>
        <taxon>Hymenoptera</taxon>
        <taxon>Apocrita</taxon>
        <taxon>Aculeata</taxon>
        <taxon>Formicoidea</taxon>
        <taxon>Formicidae</taxon>
        <taxon>Myrmicinae</taxon>
        <taxon>Acromyrmex</taxon>
    </lineage>
</organism>
<dbReference type="PROSITE" id="PS50041">
    <property type="entry name" value="C_TYPE_LECTIN_2"/>
    <property type="match status" value="1"/>
</dbReference>
<gene>
    <name evidence="3" type="primary">Clec4f</name>
    <name evidence="3" type="ORF">G6Z77_0005664</name>
</gene>
<dbReference type="PANTHER" id="PTHR22801:SF63">
    <property type="entry name" value="C-TYPE LECTIN DOMAIN-CONTAINING PROTEIN"/>
    <property type="match status" value="1"/>
</dbReference>
<dbReference type="PANTHER" id="PTHR22801">
    <property type="entry name" value="LITHOSTATHINE"/>
    <property type="match status" value="1"/>
</dbReference>
<dbReference type="InterPro" id="IPR016186">
    <property type="entry name" value="C-type_lectin-like/link_sf"/>
</dbReference>
<keyword evidence="1" id="KW-0472">Membrane</keyword>
<dbReference type="EMBL" id="JAANIB010006070">
    <property type="protein sequence ID" value="KAG5329846.1"/>
    <property type="molecule type" value="Genomic_DNA"/>
</dbReference>
<dbReference type="InterPro" id="IPR001304">
    <property type="entry name" value="C-type_lectin-like"/>
</dbReference>
<dbReference type="Proteomes" id="UP000670152">
    <property type="component" value="Unassembled WGS sequence"/>
</dbReference>
<dbReference type="InterPro" id="IPR016187">
    <property type="entry name" value="CTDL_fold"/>
</dbReference>
<keyword evidence="1" id="KW-0812">Transmembrane</keyword>
<keyword evidence="4" id="KW-1185">Reference proteome</keyword>
<dbReference type="Gene3D" id="3.10.100.10">
    <property type="entry name" value="Mannose-Binding Protein A, subunit A"/>
    <property type="match status" value="1"/>
</dbReference>
<evidence type="ECO:0000256" key="1">
    <source>
        <dbReference type="SAM" id="Phobius"/>
    </source>
</evidence>
<feature type="non-terminal residue" evidence="3">
    <location>
        <position position="1"/>
    </location>
</feature>
<dbReference type="SUPFAM" id="SSF56436">
    <property type="entry name" value="C-type lectin-like"/>
    <property type="match status" value="1"/>
</dbReference>
<accession>A0A836EU02</accession>
<dbReference type="SMART" id="SM00034">
    <property type="entry name" value="CLECT"/>
    <property type="match status" value="1"/>
</dbReference>
<feature type="transmembrane region" description="Helical" evidence="1">
    <location>
        <begin position="29"/>
        <end position="49"/>
    </location>
</feature>
<name>A0A836EU02_9HYME</name>
<dbReference type="CDD" id="cd00037">
    <property type="entry name" value="CLECT"/>
    <property type="match status" value="1"/>
</dbReference>
<dbReference type="OrthoDB" id="8066719at2759"/>
<evidence type="ECO:0000313" key="4">
    <source>
        <dbReference type="Proteomes" id="UP000670152"/>
    </source>
</evidence>
<evidence type="ECO:0000259" key="2">
    <source>
        <dbReference type="PROSITE" id="PS50041"/>
    </source>
</evidence>
<evidence type="ECO:0000313" key="3">
    <source>
        <dbReference type="EMBL" id="KAG5329846.1"/>
    </source>
</evidence>
<protein>
    <submittedName>
        <fullName evidence="3">CLC4F protein</fullName>
    </submittedName>
</protein>
<comment type="caution">
    <text evidence="3">The sequence shown here is derived from an EMBL/GenBank/DDBJ whole genome shotgun (WGS) entry which is preliminary data.</text>
</comment>
<feature type="non-terminal residue" evidence="3">
    <location>
        <position position="294"/>
    </location>
</feature>
<dbReference type="InterPro" id="IPR050801">
    <property type="entry name" value="Ca-Dep_Lectins_ImmuneDev"/>
</dbReference>
<dbReference type="AlphaFoldDB" id="A0A836EU02"/>